<protein>
    <submittedName>
        <fullName evidence="10">Cytochrome c oxidase accessory protein FixG</fullName>
    </submittedName>
</protein>
<evidence type="ECO:0000256" key="1">
    <source>
        <dbReference type="ARBA" id="ARBA00022448"/>
    </source>
</evidence>
<dbReference type="STRING" id="430453.SAMN04487962_1165"/>
<evidence type="ECO:0000256" key="7">
    <source>
        <dbReference type="SAM" id="MobiDB-lite"/>
    </source>
</evidence>
<dbReference type="PANTHER" id="PTHR30176:SF3">
    <property type="entry name" value="FERREDOXIN-TYPE PROTEIN NAPH"/>
    <property type="match status" value="1"/>
</dbReference>
<dbReference type="Pfam" id="PF13746">
    <property type="entry name" value="Fer4_18"/>
    <property type="match status" value="1"/>
</dbReference>
<dbReference type="GO" id="GO:0046872">
    <property type="term" value="F:metal ion binding"/>
    <property type="evidence" value="ECO:0007669"/>
    <property type="project" value="UniProtKB-KW"/>
</dbReference>
<dbReference type="InterPro" id="IPR017896">
    <property type="entry name" value="4Fe4S_Fe-S-bd"/>
</dbReference>
<keyword evidence="1" id="KW-0813">Transport</keyword>
<proteinExistence type="predicted"/>
<dbReference type="InterPro" id="IPR017900">
    <property type="entry name" value="4Fe4S_Fe_S_CS"/>
</dbReference>
<feature type="transmembrane region" description="Helical" evidence="8">
    <location>
        <begin position="171"/>
        <end position="191"/>
    </location>
</feature>
<feature type="compositionally biased region" description="Basic and acidic residues" evidence="7">
    <location>
        <begin position="17"/>
        <end position="26"/>
    </location>
</feature>
<keyword evidence="11" id="KW-1185">Reference proteome</keyword>
<evidence type="ECO:0000256" key="8">
    <source>
        <dbReference type="SAM" id="Phobius"/>
    </source>
</evidence>
<evidence type="ECO:0000259" key="9">
    <source>
        <dbReference type="PROSITE" id="PS51379"/>
    </source>
</evidence>
<evidence type="ECO:0000256" key="4">
    <source>
        <dbReference type="ARBA" id="ARBA00022982"/>
    </source>
</evidence>
<name>A0A1I0G8W5_9GAMM</name>
<dbReference type="PROSITE" id="PS00198">
    <property type="entry name" value="4FE4S_FER_1"/>
    <property type="match status" value="1"/>
</dbReference>
<organism evidence="10 11">
    <name type="scientific">Marinobacter segnicrescens</name>
    <dbReference type="NCBI Taxonomy" id="430453"/>
    <lineage>
        <taxon>Bacteria</taxon>
        <taxon>Pseudomonadati</taxon>
        <taxon>Pseudomonadota</taxon>
        <taxon>Gammaproteobacteria</taxon>
        <taxon>Pseudomonadales</taxon>
        <taxon>Marinobacteraceae</taxon>
        <taxon>Marinobacter</taxon>
    </lineage>
</organism>
<evidence type="ECO:0000256" key="3">
    <source>
        <dbReference type="ARBA" id="ARBA00022723"/>
    </source>
</evidence>
<feature type="transmembrane region" description="Helical" evidence="8">
    <location>
        <begin position="50"/>
        <end position="70"/>
    </location>
</feature>
<feature type="region of interest" description="Disordered" evidence="7">
    <location>
        <begin position="462"/>
        <end position="481"/>
    </location>
</feature>
<dbReference type="PROSITE" id="PS51379">
    <property type="entry name" value="4FE4S_FER_2"/>
    <property type="match status" value="1"/>
</dbReference>
<dbReference type="GO" id="GO:0005886">
    <property type="term" value="C:plasma membrane"/>
    <property type="evidence" value="ECO:0007669"/>
    <property type="project" value="TreeGrafter"/>
</dbReference>
<dbReference type="OrthoDB" id="9811700at2"/>
<dbReference type="InterPro" id="IPR051684">
    <property type="entry name" value="Electron_Trans/Redox"/>
</dbReference>
<gene>
    <name evidence="10" type="ORF">SAMN04487962_1165</name>
</gene>
<keyword evidence="5" id="KW-0408">Iron</keyword>
<dbReference type="InterPro" id="IPR014116">
    <property type="entry name" value="Cyt_c_oxidase_cbb3_FixG"/>
</dbReference>
<dbReference type="Gene3D" id="2.60.40.10">
    <property type="entry name" value="Immunoglobulins"/>
    <property type="match status" value="1"/>
</dbReference>
<feature type="transmembrane region" description="Helical" evidence="8">
    <location>
        <begin position="97"/>
        <end position="118"/>
    </location>
</feature>
<dbReference type="EMBL" id="FOHZ01000016">
    <property type="protein sequence ID" value="SET66402.1"/>
    <property type="molecule type" value="Genomic_DNA"/>
</dbReference>
<evidence type="ECO:0000256" key="5">
    <source>
        <dbReference type="ARBA" id="ARBA00023004"/>
    </source>
</evidence>
<feature type="transmembrane region" description="Helical" evidence="8">
    <location>
        <begin position="203"/>
        <end position="222"/>
    </location>
</feature>
<keyword evidence="3" id="KW-0479">Metal-binding</keyword>
<dbReference type="RefSeq" id="WP_091853489.1">
    <property type="nucleotide sequence ID" value="NZ_FOHZ01000016.1"/>
</dbReference>
<keyword evidence="8" id="KW-1133">Transmembrane helix</keyword>
<dbReference type="Pfam" id="PF12801">
    <property type="entry name" value="Fer4_5"/>
    <property type="match status" value="1"/>
</dbReference>
<dbReference type="AlphaFoldDB" id="A0A1I0G8W5"/>
<feature type="compositionally biased region" description="Polar residues" evidence="7">
    <location>
        <begin position="1"/>
        <end position="16"/>
    </location>
</feature>
<dbReference type="PANTHER" id="PTHR30176">
    <property type="entry name" value="FERREDOXIN-TYPE PROTEIN NAPH"/>
    <property type="match status" value="1"/>
</dbReference>
<dbReference type="InterPro" id="IPR032879">
    <property type="entry name" value="FixG_C"/>
</dbReference>
<dbReference type="NCBIfam" id="TIGR02745">
    <property type="entry name" value="ccoG_rdxA_fixG"/>
    <property type="match status" value="1"/>
</dbReference>
<dbReference type="SUPFAM" id="SSF54862">
    <property type="entry name" value="4Fe-4S ferredoxins"/>
    <property type="match status" value="1"/>
</dbReference>
<keyword evidence="8" id="KW-0472">Membrane</keyword>
<dbReference type="Proteomes" id="UP000198762">
    <property type="component" value="Unassembled WGS sequence"/>
</dbReference>
<feature type="region of interest" description="Disordered" evidence="7">
    <location>
        <begin position="1"/>
        <end position="26"/>
    </location>
</feature>
<evidence type="ECO:0000256" key="2">
    <source>
        <dbReference type="ARBA" id="ARBA00022485"/>
    </source>
</evidence>
<sequence length="481" mass="54806">MSSQIPVQQIDPNTDGPSDKNNKKNPETVELYASRKKIYVREIKGLFQRIRFFSLMALMGMYFLFVWITIDGEPLIHFDLPAREFHLYGMTFFPQDFFLLAAMLIICAFGLFFITTLFGRVWCGYTCPQTVWTFIFMWVEERIEGSHTKRMRLDKAPNSPEKMIRKSAKHVSWLLIAFATGVTFVGYFYPIRELLADLFTLGANGWAYFWVGFFTVATYLNAGWMREQVCLYMCPYARFQSVMFDRNTRIVSYDPNRGEPRGSRKKSADRKELGLGDCIDCGLCVQVCPTGIDIRDGLQYECIGCALCIDACDSVMDKMDYPRGLIRYTTENELEGRPSKLLRPRTFGYGALLMLMIGAVVVTIATRVPVELDVIRDRGALFSYNGNGWVENTYTLKINNMAEVPREFRIGLEGIETARLLRGNEPVQVAAGDLRSVPVVVEVNPDDLDDINTSITFRIEATDDSGVSDETDSRFVGPRPR</sequence>
<dbReference type="FunFam" id="1.10.1060.10:FF:000015">
    <property type="entry name" value="Cytochrome c oxidase accessory protein CcoG"/>
    <property type="match status" value="1"/>
</dbReference>
<evidence type="ECO:0000313" key="11">
    <source>
        <dbReference type="Proteomes" id="UP000198762"/>
    </source>
</evidence>
<evidence type="ECO:0000256" key="6">
    <source>
        <dbReference type="ARBA" id="ARBA00023014"/>
    </source>
</evidence>
<dbReference type="GO" id="GO:0051539">
    <property type="term" value="F:4 iron, 4 sulfur cluster binding"/>
    <property type="evidence" value="ECO:0007669"/>
    <property type="project" value="UniProtKB-KW"/>
</dbReference>
<evidence type="ECO:0000313" key="10">
    <source>
        <dbReference type="EMBL" id="SET66402.1"/>
    </source>
</evidence>
<keyword evidence="2" id="KW-0004">4Fe-4S</keyword>
<dbReference type="Gene3D" id="3.30.70.20">
    <property type="match status" value="1"/>
</dbReference>
<keyword evidence="8" id="KW-0812">Transmembrane</keyword>
<dbReference type="Pfam" id="PF11614">
    <property type="entry name" value="FixG_C"/>
    <property type="match status" value="1"/>
</dbReference>
<keyword evidence="6" id="KW-0411">Iron-sulfur</keyword>
<dbReference type="InterPro" id="IPR013783">
    <property type="entry name" value="Ig-like_fold"/>
</dbReference>
<feature type="domain" description="4Fe-4S ferredoxin-type" evidence="9">
    <location>
        <begin position="269"/>
        <end position="297"/>
    </location>
</feature>
<feature type="transmembrane region" description="Helical" evidence="8">
    <location>
        <begin position="347"/>
        <end position="366"/>
    </location>
</feature>
<reference evidence="11" key="1">
    <citation type="submission" date="2016-10" db="EMBL/GenBank/DDBJ databases">
        <authorList>
            <person name="Varghese N."/>
            <person name="Submissions S."/>
        </authorList>
    </citation>
    <scope>NUCLEOTIDE SEQUENCE [LARGE SCALE GENOMIC DNA]</scope>
    <source>
        <strain evidence="11">CGMCC 1.6489</strain>
    </source>
</reference>
<accession>A0A1I0G8W5</accession>
<keyword evidence="4" id="KW-0249">Electron transport</keyword>